<comment type="caution">
    <text evidence="2">The sequence shown here is derived from an EMBL/GenBank/DDBJ whole genome shotgun (WGS) entry which is preliminary data.</text>
</comment>
<proteinExistence type="predicted"/>
<dbReference type="RefSeq" id="WP_009625698.1">
    <property type="nucleotide sequence ID" value="NZ_VBTY01000018.1"/>
</dbReference>
<name>A0A9X4RH51_9CYAN</name>
<protein>
    <submittedName>
        <fullName evidence="2">Uncharacterized protein</fullName>
    </submittedName>
</protein>
<keyword evidence="1" id="KW-0175">Coiled coil</keyword>
<evidence type="ECO:0000256" key="1">
    <source>
        <dbReference type="SAM" id="Coils"/>
    </source>
</evidence>
<sequence length="1835" mass="210983">MNTINIGLHTNFYEIRFLLHGDRDRYDSQEILYIVSESEQSNLWVAIARTVIETWRILDSKIADTIPKGQWASLRIQELILSNILDRIQPTLINPRLLSAQERDELLRQVSSFNRQDLWRSLKLHETTTGSFTQINEHTYRVNPNFDLDPLLAEVVILVQNTQRPDWIPEWTPQSAINFIVKQPNPAHYAEILLRLFPQATDEQKRILRSTSWLPLQSGEVVAPTNVVFCSVKELQILEEGLERILSIDRSSNLVTLSMLADGVRNALRTQKNLRDICTDWFENNILSFLLDQAYFPNVSNNCPLILDTLRILQDRSQTVSTPNFGKLQNSKWLIDIDNRPVTPQQVINYPELNREISEILSPKEIRDICDYVTPRLLQNDIDVCLNDSRLKTLFTSGEAALQQIGVVIGLVDNYWIGDLIQDNLDIRDFRGILDGFEEFPILTLTNRMSEEQFKEYFLPEILKPISNTNVLTNVLNWITNNHASASNRSVRIFNQYLTLACKYPQFRDKILPNIKLLNSLGQWENPSKLCDGKQFTGIILESILSSEQRDILASYLDSKINPKTTSGILAVSSSNSKNNLNFPTNQNANILEKYFRSWLPYISSELIGLFVCLLTGSDVQTRQLAQGYLQRRDFEELRDRLVFGTDVKSRRFVIRIVSDSNQTIEVQNLLDNCISAMRVSSENLEHIFIGNLNYATTQISLRQLTVTNSNSHQLKDILFRSVKKFGDITGSSQRIEEVWEDIRTSRQLDIEVTRKHILEDLRHTLDTLGVKNRNDELKQKLKRWEELRYQLTAEERQSSPALRARQSIKQEEISKTITEIENLVTNNLDVSHHVLESIRCKIGCGQYGYDVNSIPFELFQNADDALTELLGMTNNALDDRKRTFVFEISLQGLRIMHWGRPINVFNLPNAGANNDFSDRGFDRDLLKMLSFNISDKSENVTGKFGLGFKSVYLICNEPKVISGDMSFSIESGLLPVALPRTNQAEQDYQLIKGYKQSLTEIVPNLDGLGGTLIDLPFVQSLNTNPQEITHEFKTSLGLLLAFSRSLKKCKFADRSQDRVVDINWNATNLFNSNRIAVGQIKLNNEQGWQTHNTLCFQLDDAEIAIVFPQNLSDNRSPLKDIPTFWVTAPTKEKLSLRFAINGKFDITTGRTSLDRNSPNNLATAQNIGKSLADALIHLFDSTQTSLASLIEALQIDNNVSAYEFWQFICEVLVVDWLKKDLDESAKSILKAIFGQSIGQLITRHRALPNGLSGSYQCLVSVPDVKYVLQGFISKQDYEEYFRLITSWSGFQSNYSPNKVVNASNWEIVRRLLGSSISNRSPRTVSFHNILSWEIGVEDVNSITPDQASRVGEVLTDELLRKIQISESGEYQEIRNILQTALFCNQNGEYINPSNILICDAREREEQLLAAFAPNDRLLNENYIDSGRTFFLICRERRETISPEEMTGWAIRANTSEMQNAVLEYLNKGEKKQLFTEILKNSKNSIIGTWMENNQAIQAILTVNAYQLRVNEAIEGKRSWDQITGDSNNLAGYIPNNNDYEPNDIVLANPDDLLRRISEWWQDNYSREIDKYNQRLYPKPFDDFCNLIQQEDRSAWMMLFFLGFTHKMGRTKHESHRNFIRFCLHNGWWDIFSRPDPQNLYSDWMNVLDQYIDPQVDRTQWNYWMEKFPSIYRTARYLDQYIHIFKTIDQHTFINLAQITAPSINPAFQGSPLNAPPLNLGIGLNFVIRELVRLGVIHPKNQVIQHCFVPRYNVRRLLTRLGCSGLDNPNPTYSGFISSFLAEKINELSLNISPTFENAFDIPFELYSGNSERVRDLQLDSIPIREDYDFIDEDN</sequence>
<dbReference type="InterPro" id="IPR036890">
    <property type="entry name" value="HATPase_C_sf"/>
</dbReference>
<dbReference type="SUPFAM" id="SSF55874">
    <property type="entry name" value="ATPase domain of HSP90 chaperone/DNA topoisomerase II/histidine kinase"/>
    <property type="match status" value="1"/>
</dbReference>
<evidence type="ECO:0000313" key="3">
    <source>
        <dbReference type="Proteomes" id="UP001152872"/>
    </source>
</evidence>
<accession>A0A9X4RH51</accession>
<gene>
    <name evidence="2" type="ORF">FEV09_03685</name>
</gene>
<dbReference type="Gene3D" id="3.30.565.10">
    <property type="entry name" value="Histidine kinase-like ATPase, C-terminal domain"/>
    <property type="match status" value="1"/>
</dbReference>
<organism evidence="2 3">
    <name type="scientific">Pseudanabaena catenata USMAC16</name>
    <dbReference type="NCBI Taxonomy" id="1855837"/>
    <lineage>
        <taxon>Bacteria</taxon>
        <taxon>Bacillati</taxon>
        <taxon>Cyanobacteriota</taxon>
        <taxon>Cyanophyceae</taxon>
        <taxon>Pseudanabaenales</taxon>
        <taxon>Pseudanabaenaceae</taxon>
        <taxon>Pseudanabaena</taxon>
    </lineage>
</organism>
<feature type="coiled-coil region" evidence="1">
    <location>
        <begin position="768"/>
        <end position="795"/>
    </location>
</feature>
<dbReference type="Proteomes" id="UP001152872">
    <property type="component" value="Unassembled WGS sequence"/>
</dbReference>
<reference evidence="2" key="1">
    <citation type="submission" date="2019-05" db="EMBL/GenBank/DDBJ databases">
        <title>Whole genome sequencing of Pseudanabaena catenata USMAC16.</title>
        <authorList>
            <person name="Khan Z."/>
            <person name="Omar W.M."/>
            <person name="Convey P."/>
            <person name="Merican F."/>
            <person name="Najimudin N."/>
        </authorList>
    </citation>
    <scope>NUCLEOTIDE SEQUENCE</scope>
    <source>
        <strain evidence="2">USMAC16</strain>
    </source>
</reference>
<keyword evidence="3" id="KW-1185">Reference proteome</keyword>
<evidence type="ECO:0000313" key="2">
    <source>
        <dbReference type="EMBL" id="MDG3493650.1"/>
    </source>
</evidence>
<dbReference type="EMBL" id="VBTY01000018">
    <property type="protein sequence ID" value="MDG3493650.1"/>
    <property type="molecule type" value="Genomic_DNA"/>
</dbReference>